<feature type="region of interest" description="Disordered" evidence="1">
    <location>
        <begin position="1"/>
        <end position="25"/>
    </location>
</feature>
<feature type="non-terminal residue" evidence="2">
    <location>
        <position position="129"/>
    </location>
</feature>
<protein>
    <submittedName>
        <fullName evidence="2">Uncharacterized protein</fullName>
    </submittedName>
</protein>
<evidence type="ECO:0000313" key="2">
    <source>
        <dbReference type="EMBL" id="CAA9234550.1"/>
    </source>
</evidence>
<feature type="compositionally biased region" description="Basic residues" evidence="1">
    <location>
        <begin position="91"/>
        <end position="107"/>
    </location>
</feature>
<gene>
    <name evidence="2" type="ORF">AVDCRST_MAG57-1204</name>
</gene>
<organism evidence="2">
    <name type="scientific">uncultured Blastococcus sp</name>
    <dbReference type="NCBI Taxonomy" id="217144"/>
    <lineage>
        <taxon>Bacteria</taxon>
        <taxon>Bacillati</taxon>
        <taxon>Actinomycetota</taxon>
        <taxon>Actinomycetes</taxon>
        <taxon>Geodermatophilales</taxon>
        <taxon>Geodermatophilaceae</taxon>
        <taxon>Blastococcus</taxon>
        <taxon>environmental samples</taxon>
    </lineage>
</organism>
<name>A0A6J4HV38_9ACTN</name>
<feature type="non-terminal residue" evidence="2">
    <location>
        <position position="1"/>
    </location>
</feature>
<sequence length="129" mass="14474">ERRRDPARLRRRAAGRRGRARAAHLPAGWPQAAALQVRPGVELRAGLVRAASRARPGRRARWRDPGDRVIGLRRAVRGRRTRDAGHGGWSARRHGGRSARRHGGRPARAREPSTGGERRPARRRPRNVV</sequence>
<dbReference type="AlphaFoldDB" id="A0A6J4HV38"/>
<feature type="compositionally biased region" description="Basic and acidic residues" evidence="1">
    <location>
        <begin position="108"/>
        <end position="119"/>
    </location>
</feature>
<feature type="compositionally biased region" description="Basic residues" evidence="1">
    <location>
        <begin position="120"/>
        <end position="129"/>
    </location>
</feature>
<evidence type="ECO:0000256" key="1">
    <source>
        <dbReference type="SAM" id="MobiDB-lite"/>
    </source>
</evidence>
<proteinExistence type="predicted"/>
<dbReference type="EMBL" id="CADCTI010000108">
    <property type="protein sequence ID" value="CAA9234550.1"/>
    <property type="molecule type" value="Genomic_DNA"/>
</dbReference>
<feature type="compositionally biased region" description="Basic residues" evidence="1">
    <location>
        <begin position="9"/>
        <end position="22"/>
    </location>
</feature>
<reference evidence="2" key="1">
    <citation type="submission" date="2020-02" db="EMBL/GenBank/DDBJ databases">
        <authorList>
            <person name="Meier V. D."/>
        </authorList>
    </citation>
    <scope>NUCLEOTIDE SEQUENCE</scope>
    <source>
        <strain evidence="2">AVDCRST_MAG57</strain>
    </source>
</reference>
<feature type="region of interest" description="Disordered" evidence="1">
    <location>
        <begin position="73"/>
        <end position="129"/>
    </location>
</feature>
<accession>A0A6J4HV38</accession>